<protein>
    <submittedName>
        <fullName evidence="2">Small auxin-up RNA</fullName>
    </submittedName>
</protein>
<gene>
    <name evidence="2" type="ORF">CTI12_AA619260</name>
</gene>
<dbReference type="AlphaFoldDB" id="A0A2U1KCE1"/>
<dbReference type="InterPro" id="IPR003676">
    <property type="entry name" value="SAUR_fam"/>
</dbReference>
<reference evidence="2 3" key="1">
    <citation type="journal article" date="2018" name="Mol. Plant">
        <title>The genome of Artemisia annua provides insight into the evolution of Asteraceae family and artemisinin biosynthesis.</title>
        <authorList>
            <person name="Shen Q."/>
            <person name="Zhang L."/>
            <person name="Liao Z."/>
            <person name="Wang S."/>
            <person name="Yan T."/>
            <person name="Shi P."/>
            <person name="Liu M."/>
            <person name="Fu X."/>
            <person name="Pan Q."/>
            <person name="Wang Y."/>
            <person name="Lv Z."/>
            <person name="Lu X."/>
            <person name="Zhang F."/>
            <person name="Jiang W."/>
            <person name="Ma Y."/>
            <person name="Chen M."/>
            <person name="Hao X."/>
            <person name="Li L."/>
            <person name="Tang Y."/>
            <person name="Lv G."/>
            <person name="Zhou Y."/>
            <person name="Sun X."/>
            <person name="Brodelius P.E."/>
            <person name="Rose J.K.C."/>
            <person name="Tang K."/>
        </authorList>
    </citation>
    <scope>NUCLEOTIDE SEQUENCE [LARGE SCALE GENOMIC DNA]</scope>
    <source>
        <strain evidence="3">cv. Huhao1</strain>
        <tissue evidence="2">Leaf</tissue>
    </source>
</reference>
<dbReference type="GO" id="GO:0009733">
    <property type="term" value="P:response to auxin"/>
    <property type="evidence" value="ECO:0007669"/>
    <property type="project" value="InterPro"/>
</dbReference>
<evidence type="ECO:0000313" key="2">
    <source>
        <dbReference type="EMBL" id="PWA34424.1"/>
    </source>
</evidence>
<dbReference type="Proteomes" id="UP000245207">
    <property type="component" value="Unassembled WGS sequence"/>
</dbReference>
<dbReference type="PANTHER" id="PTHR31374">
    <property type="entry name" value="AUXIN-INDUCED PROTEIN-LIKE-RELATED"/>
    <property type="match status" value="1"/>
</dbReference>
<evidence type="ECO:0000256" key="1">
    <source>
        <dbReference type="ARBA" id="ARBA00006974"/>
    </source>
</evidence>
<keyword evidence="3" id="KW-1185">Reference proteome</keyword>
<comment type="similarity">
    <text evidence="1">Belongs to the ARG7 family.</text>
</comment>
<dbReference type="PANTHER" id="PTHR31374:SF118">
    <property type="entry name" value="OS01G0924966 PROTEIN"/>
    <property type="match status" value="1"/>
</dbReference>
<accession>A0A2U1KCE1</accession>
<dbReference type="STRING" id="35608.A0A2U1KCE1"/>
<dbReference type="OrthoDB" id="660486at2759"/>
<organism evidence="2 3">
    <name type="scientific">Artemisia annua</name>
    <name type="common">Sweet wormwood</name>
    <dbReference type="NCBI Taxonomy" id="35608"/>
    <lineage>
        <taxon>Eukaryota</taxon>
        <taxon>Viridiplantae</taxon>
        <taxon>Streptophyta</taxon>
        <taxon>Embryophyta</taxon>
        <taxon>Tracheophyta</taxon>
        <taxon>Spermatophyta</taxon>
        <taxon>Magnoliopsida</taxon>
        <taxon>eudicotyledons</taxon>
        <taxon>Gunneridae</taxon>
        <taxon>Pentapetalae</taxon>
        <taxon>asterids</taxon>
        <taxon>campanulids</taxon>
        <taxon>Asterales</taxon>
        <taxon>Asteraceae</taxon>
        <taxon>Asteroideae</taxon>
        <taxon>Anthemideae</taxon>
        <taxon>Artemisiinae</taxon>
        <taxon>Artemisia</taxon>
    </lineage>
</organism>
<name>A0A2U1KCE1_ARTAN</name>
<dbReference type="EMBL" id="PKPP01022680">
    <property type="protein sequence ID" value="PWA34424.1"/>
    <property type="molecule type" value="Genomic_DNA"/>
</dbReference>
<proteinExistence type="inferred from homology"/>
<comment type="caution">
    <text evidence="2">The sequence shown here is derived from an EMBL/GenBank/DDBJ whole genome shotgun (WGS) entry which is preliminary data.</text>
</comment>
<dbReference type="Pfam" id="PF02519">
    <property type="entry name" value="Auxin_inducible"/>
    <property type="match status" value="1"/>
</dbReference>
<evidence type="ECO:0000313" key="3">
    <source>
        <dbReference type="Proteomes" id="UP000245207"/>
    </source>
</evidence>
<sequence length="139" mass="15784">MDMVCDHKGKKGLISKTWEHFKSFRGVGASKSSHNVEQGFIRRTKSLPPIDENIGEALKIAPKGCFPVYVGPQKQRFVIKAEHANHSLFKAFLDESKSEYGYKNEGPLMLPCEINDFMKVMLEIDDCYKITGPQCFQLL</sequence>